<feature type="domain" description="Methyltransferase FkbM" evidence="1">
    <location>
        <begin position="25"/>
        <end position="195"/>
    </location>
</feature>
<dbReference type="STRING" id="765912.Thimo_0990"/>
<dbReference type="GO" id="GO:0008171">
    <property type="term" value="F:O-methyltransferase activity"/>
    <property type="evidence" value="ECO:0007669"/>
    <property type="project" value="TreeGrafter"/>
</dbReference>
<dbReference type="eggNOG" id="ENOG502ZBRQ">
    <property type="taxonomic scope" value="Bacteria"/>
</dbReference>
<keyword evidence="2" id="KW-0808">Transferase</keyword>
<evidence type="ECO:0000313" key="3">
    <source>
        <dbReference type="Proteomes" id="UP000010816"/>
    </source>
</evidence>
<dbReference type="NCBIfam" id="TIGR01444">
    <property type="entry name" value="fkbM_fam"/>
    <property type="match status" value="1"/>
</dbReference>
<name>L0GVF4_9GAMM</name>
<dbReference type="GO" id="GO:0032259">
    <property type="term" value="P:methylation"/>
    <property type="evidence" value="ECO:0007669"/>
    <property type="project" value="UniProtKB-KW"/>
</dbReference>
<gene>
    <name evidence="2" type="ORF">Thimo_0990</name>
</gene>
<evidence type="ECO:0000313" key="2">
    <source>
        <dbReference type="EMBL" id="AGA89812.1"/>
    </source>
</evidence>
<dbReference type="Gene3D" id="3.40.50.150">
    <property type="entry name" value="Vaccinia Virus protein VP39"/>
    <property type="match status" value="1"/>
</dbReference>
<dbReference type="PANTHER" id="PTHR36973">
    <property type="entry name" value="SLL1456 PROTEIN-RELATED"/>
    <property type="match status" value="1"/>
</dbReference>
<dbReference type="PANTHER" id="PTHR36973:SF4">
    <property type="entry name" value="NODULATION PROTEIN"/>
    <property type="match status" value="1"/>
</dbReference>
<dbReference type="KEGG" id="tmb:Thimo_0990"/>
<protein>
    <submittedName>
        <fullName evidence="2">Methyltransferase, FkbM family</fullName>
    </submittedName>
</protein>
<dbReference type="SUPFAM" id="SSF53335">
    <property type="entry name" value="S-adenosyl-L-methionine-dependent methyltransferases"/>
    <property type="match status" value="1"/>
</dbReference>
<dbReference type="OrthoDB" id="5797260at2"/>
<keyword evidence="3" id="KW-1185">Reference proteome</keyword>
<evidence type="ECO:0000259" key="1">
    <source>
        <dbReference type="Pfam" id="PF05050"/>
    </source>
</evidence>
<dbReference type="Pfam" id="PF05050">
    <property type="entry name" value="Methyltransf_21"/>
    <property type="match status" value="1"/>
</dbReference>
<dbReference type="AlphaFoldDB" id="L0GVF4"/>
<organism evidence="2 3">
    <name type="scientific">Thioflavicoccus mobilis 8321</name>
    <dbReference type="NCBI Taxonomy" id="765912"/>
    <lineage>
        <taxon>Bacteria</taxon>
        <taxon>Pseudomonadati</taxon>
        <taxon>Pseudomonadota</taxon>
        <taxon>Gammaproteobacteria</taxon>
        <taxon>Chromatiales</taxon>
        <taxon>Chromatiaceae</taxon>
        <taxon>Thioflavicoccus</taxon>
    </lineage>
</organism>
<proteinExistence type="predicted"/>
<keyword evidence="2" id="KW-0489">Methyltransferase</keyword>
<accession>L0GVF4</accession>
<dbReference type="InterPro" id="IPR053188">
    <property type="entry name" value="FkbM_Methyltransferase"/>
</dbReference>
<reference evidence="2 3" key="1">
    <citation type="submission" date="2011-09" db="EMBL/GenBank/DDBJ databases">
        <title>Complete sequence of chromosome of Thioflavicoccus mobilis 8321.</title>
        <authorList>
            <consortium name="US DOE Joint Genome Institute"/>
            <person name="Lucas S."/>
            <person name="Han J."/>
            <person name="Lapidus A."/>
            <person name="Cheng J.-F."/>
            <person name="Goodwin L."/>
            <person name="Pitluck S."/>
            <person name="Peters L."/>
            <person name="Ovchinnikova G."/>
            <person name="Lu M."/>
            <person name="Detter J.C."/>
            <person name="Han C."/>
            <person name="Tapia R."/>
            <person name="Land M."/>
            <person name="Hauser L."/>
            <person name="Kyrpides N."/>
            <person name="Ivanova N."/>
            <person name="Pagani I."/>
            <person name="Vogl K."/>
            <person name="Liu Z."/>
            <person name="Imhoff J."/>
            <person name="Thiel V."/>
            <person name="Frigaard N.-U."/>
            <person name="Bryant D."/>
            <person name="Woyke T."/>
        </authorList>
    </citation>
    <scope>NUCLEOTIDE SEQUENCE [LARGE SCALE GENOMIC DNA]</scope>
    <source>
        <strain evidence="2 3">8321</strain>
    </source>
</reference>
<dbReference type="InterPro" id="IPR029063">
    <property type="entry name" value="SAM-dependent_MTases_sf"/>
</dbReference>
<sequence length="334" mass="37061">MTVLNAFRGSKLRQIIEPLNLSLMDIGARGGIDRDLWPAAWATTAVGFEPEPQECARLNCAPPRPWRSVRYVPTALGESNRQQTLNIPKSDAGASLLSHNSQMVPRFGHVALHRTIRTVPVETLTLDSACDRFALAPPDYLKVDVEGAELQILEAAPNTLANCLAVKVEASFLEQRVNQPLIQELLTFMQSAGFLLGEIRDIHHWRRRPLPGHPYSAIWVVPYSRGIAAQCDLVFLRDPDTLQSTEKKLRLVLVSAILGFFDHGVTVLRSSPDLESQLNTEMENSFLGELGLVSRRMGRAVALSEAMSRLRGLAPLARSLLFGIRTRSPREPGY</sequence>
<dbReference type="HOGENOM" id="CLU_831375_0_0_6"/>
<dbReference type="EMBL" id="CP003051">
    <property type="protein sequence ID" value="AGA89812.1"/>
    <property type="molecule type" value="Genomic_DNA"/>
</dbReference>
<dbReference type="Proteomes" id="UP000010816">
    <property type="component" value="Chromosome"/>
</dbReference>
<dbReference type="InterPro" id="IPR006342">
    <property type="entry name" value="FkbM_mtfrase"/>
</dbReference>